<dbReference type="PANTHER" id="PTHR33252">
    <property type="entry name" value="THIRD ORF IN TRANSPOSON ISC1160"/>
    <property type="match status" value="1"/>
</dbReference>
<dbReference type="Proteomes" id="UP001272242">
    <property type="component" value="Unassembled WGS sequence"/>
</dbReference>
<protein>
    <recommendedName>
        <fullName evidence="3">Transposase IS4-like domain-containing protein</fullName>
    </recommendedName>
</protein>
<accession>A0ABU5EU10</accession>
<dbReference type="PANTHER" id="PTHR33252:SF2">
    <property type="entry name" value="TRANSPOSASE IS4-LIKE DOMAIN-CONTAINING PROTEIN"/>
    <property type="match status" value="1"/>
</dbReference>
<evidence type="ECO:0008006" key="3">
    <source>
        <dbReference type="Google" id="ProtNLM"/>
    </source>
</evidence>
<reference evidence="2" key="1">
    <citation type="journal article" date="2023" name="Mar. Drugs">
        <title>Gemmata algarum, a Novel Planctomycete Isolated from an Algal Mat, Displays Antimicrobial Activity.</title>
        <authorList>
            <person name="Kumar G."/>
            <person name="Kallscheuer N."/>
            <person name="Kashif M."/>
            <person name="Ahamad S."/>
            <person name="Jagadeeshwari U."/>
            <person name="Pannikurungottu S."/>
            <person name="Haufschild T."/>
            <person name="Kabuu M."/>
            <person name="Sasikala C."/>
            <person name="Jogler C."/>
            <person name="Ramana C."/>
        </authorList>
    </citation>
    <scope>NUCLEOTIDE SEQUENCE [LARGE SCALE GENOMIC DNA]</scope>
    <source>
        <strain evidence="2">JC673</strain>
    </source>
</reference>
<organism evidence="1 2">
    <name type="scientific">Gemmata algarum</name>
    <dbReference type="NCBI Taxonomy" id="2975278"/>
    <lineage>
        <taxon>Bacteria</taxon>
        <taxon>Pseudomonadati</taxon>
        <taxon>Planctomycetota</taxon>
        <taxon>Planctomycetia</taxon>
        <taxon>Gemmatales</taxon>
        <taxon>Gemmataceae</taxon>
        <taxon>Gemmata</taxon>
    </lineage>
</organism>
<gene>
    <name evidence="1" type="ORF">R5W23_005791</name>
</gene>
<comment type="caution">
    <text evidence="1">The sequence shown here is derived from an EMBL/GenBank/DDBJ whole genome shotgun (WGS) entry which is preliminary data.</text>
</comment>
<evidence type="ECO:0000313" key="1">
    <source>
        <dbReference type="EMBL" id="MDY3558650.1"/>
    </source>
</evidence>
<dbReference type="RefSeq" id="WP_320685544.1">
    <property type="nucleotide sequence ID" value="NZ_JAXBLV010000045.1"/>
</dbReference>
<dbReference type="EMBL" id="JAXBLV010000045">
    <property type="protein sequence ID" value="MDY3558650.1"/>
    <property type="molecule type" value="Genomic_DNA"/>
</dbReference>
<sequence length="365" mass="40220">MRRSRYTAVAVQSQHSWAGALADVLHLTDGASVTRVAVARCLLVASALRVALSAVARRVAAVGRETVRKALAGDLPRDRDTLERHLAAGFRRHLPRSFQEHPIPIAIDTHARPFYGDYENTPGVVGGKPKDGAKWFWGYATAVALVPGHRHTLGLTAMCPGDTPDALVERLLAQLGWAGVKVRYVLLDRGFYSARVANALARRQLRFIIPMVRRGKAVQPLFRRGTRGWFEHTIRCRKCRADSATVRVAVVPGHDGRRPLVFACSDGFDRLPRVVLEYRTRFGIETSYRQLGECLARTTSDDPVYRLLLVGVSLLIRAWWMAGGTGTLATTRWDLIIIFTPNTATATTTGPMAQTPAATELPNTP</sequence>
<keyword evidence="2" id="KW-1185">Reference proteome</keyword>
<proteinExistence type="predicted"/>
<name>A0ABU5EU10_9BACT</name>
<evidence type="ECO:0000313" key="2">
    <source>
        <dbReference type="Proteomes" id="UP001272242"/>
    </source>
</evidence>